<keyword evidence="2" id="KW-1185">Reference proteome</keyword>
<comment type="caution">
    <text evidence="1">The sequence shown here is derived from an EMBL/GenBank/DDBJ whole genome shotgun (WGS) entry which is preliminary data.</text>
</comment>
<accession>A0ACC6M338</accession>
<dbReference type="EMBL" id="JAWZSR010000002">
    <property type="protein sequence ID" value="MDX8045371.1"/>
    <property type="molecule type" value="Genomic_DNA"/>
</dbReference>
<evidence type="ECO:0000313" key="2">
    <source>
        <dbReference type="Proteomes" id="UP001277972"/>
    </source>
</evidence>
<gene>
    <name evidence="1" type="ORF">SH601_05150</name>
</gene>
<name>A0ACC6M338_9BACI</name>
<dbReference type="Proteomes" id="UP001277972">
    <property type="component" value="Unassembled WGS sequence"/>
</dbReference>
<protein>
    <submittedName>
        <fullName evidence="1">Uncharacterized protein</fullName>
    </submittedName>
</protein>
<proteinExistence type="predicted"/>
<organism evidence="1 2">
    <name type="scientific">Gracilibacillus pellucidus</name>
    <dbReference type="NCBI Taxonomy" id="3095368"/>
    <lineage>
        <taxon>Bacteria</taxon>
        <taxon>Bacillati</taxon>
        <taxon>Bacillota</taxon>
        <taxon>Bacilli</taxon>
        <taxon>Bacillales</taxon>
        <taxon>Bacillaceae</taxon>
        <taxon>Gracilibacillus</taxon>
    </lineage>
</organism>
<evidence type="ECO:0000313" key="1">
    <source>
        <dbReference type="EMBL" id="MDX8045371.1"/>
    </source>
</evidence>
<sequence length="90" mass="9963">MYSQATIKPGVYIDIYTLHTDTGGDKGSLTVRRDNVNQIAEYIDTYSSGSAVIVLGDTNFPYTGETGNLETALLDTSDLQDPWIELVRMR</sequence>
<reference evidence="1" key="1">
    <citation type="submission" date="2023-11" db="EMBL/GenBank/DDBJ databases">
        <title>Gracilibacillus pellucida a moderately halophilic bacterium isolated from saline soil in Xinjiang province.</title>
        <authorList>
            <person name="Zhang Z."/>
            <person name="Tan F."/>
            <person name="Wang Y."/>
            <person name="Xia M."/>
        </authorList>
    </citation>
    <scope>NUCLEOTIDE SEQUENCE</scope>
    <source>
        <strain evidence="1">S3-1-1</strain>
    </source>
</reference>